<feature type="region of interest" description="Disordered" evidence="6">
    <location>
        <begin position="105"/>
        <end position="125"/>
    </location>
</feature>
<feature type="region of interest" description="Disordered" evidence="6">
    <location>
        <begin position="25"/>
        <end position="48"/>
    </location>
</feature>
<dbReference type="InterPro" id="IPR002541">
    <property type="entry name" value="Cyt_c_assembly"/>
</dbReference>
<accession>A0A830HIS6</accession>
<dbReference type="HAMAP" id="MF_01391">
    <property type="entry name" value="CytC_CcsA"/>
    <property type="match status" value="1"/>
</dbReference>
<dbReference type="NCBIfam" id="TIGR03144">
    <property type="entry name" value="cytochr_II_ccsB"/>
    <property type="match status" value="1"/>
</dbReference>
<evidence type="ECO:0000313" key="9">
    <source>
        <dbReference type="EMBL" id="GHP05730.1"/>
    </source>
</evidence>
<evidence type="ECO:0000256" key="5">
    <source>
        <dbReference type="ARBA" id="ARBA00023136"/>
    </source>
</evidence>
<gene>
    <name evidence="9" type="ORF">PPROV_000448000</name>
</gene>
<comment type="subcellular location">
    <subcellularLocation>
        <location evidence="1">Membrane</location>
        <topology evidence="1">Multi-pass membrane protein</topology>
    </subcellularLocation>
</comment>
<keyword evidence="3" id="KW-0201">Cytochrome c-type biogenesis</keyword>
<dbReference type="PANTHER" id="PTHR30071">
    <property type="entry name" value="HEME EXPORTER PROTEIN C"/>
    <property type="match status" value="1"/>
</dbReference>
<feature type="domain" description="Cytochrome c assembly protein" evidence="8">
    <location>
        <begin position="157"/>
        <end position="422"/>
    </location>
</feature>
<evidence type="ECO:0000259" key="8">
    <source>
        <dbReference type="Pfam" id="PF01578"/>
    </source>
</evidence>
<comment type="caution">
    <text evidence="9">The sequence shown here is derived from an EMBL/GenBank/DDBJ whole genome shotgun (WGS) entry which is preliminary data.</text>
</comment>
<dbReference type="EMBL" id="BNJQ01000011">
    <property type="protein sequence ID" value="GHP05730.1"/>
    <property type="molecule type" value="Genomic_DNA"/>
</dbReference>
<evidence type="ECO:0000256" key="7">
    <source>
        <dbReference type="SAM" id="Phobius"/>
    </source>
</evidence>
<keyword evidence="4 7" id="KW-1133">Transmembrane helix</keyword>
<name>A0A830HIS6_9CHLO</name>
<evidence type="ECO:0000256" key="1">
    <source>
        <dbReference type="ARBA" id="ARBA00004141"/>
    </source>
</evidence>
<dbReference type="GO" id="GO:0005886">
    <property type="term" value="C:plasma membrane"/>
    <property type="evidence" value="ECO:0007669"/>
    <property type="project" value="TreeGrafter"/>
</dbReference>
<keyword evidence="2 7" id="KW-0812">Transmembrane</keyword>
<organism evidence="9 10">
    <name type="scientific">Pycnococcus provasolii</name>
    <dbReference type="NCBI Taxonomy" id="41880"/>
    <lineage>
        <taxon>Eukaryota</taxon>
        <taxon>Viridiplantae</taxon>
        <taxon>Chlorophyta</taxon>
        <taxon>Pseudoscourfieldiophyceae</taxon>
        <taxon>Pseudoscourfieldiales</taxon>
        <taxon>Pycnococcaceae</taxon>
        <taxon>Pycnococcus</taxon>
    </lineage>
</organism>
<dbReference type="AlphaFoldDB" id="A0A830HIS6"/>
<feature type="transmembrane region" description="Helical" evidence="7">
    <location>
        <begin position="337"/>
        <end position="355"/>
    </location>
</feature>
<dbReference type="PANTHER" id="PTHR30071:SF1">
    <property type="entry name" value="CYTOCHROME B_B6 PROTEIN-RELATED"/>
    <property type="match status" value="1"/>
</dbReference>
<keyword evidence="5 7" id="KW-0472">Membrane</keyword>
<feature type="transmembrane region" description="Helical" evidence="7">
    <location>
        <begin position="396"/>
        <end position="421"/>
    </location>
</feature>
<dbReference type="Proteomes" id="UP000660262">
    <property type="component" value="Unassembled WGS sequence"/>
</dbReference>
<dbReference type="InterPro" id="IPR045062">
    <property type="entry name" value="Cyt_c_biogenesis_CcsA/CcmC"/>
</dbReference>
<feature type="compositionally biased region" description="Low complexity" evidence="6">
    <location>
        <begin position="111"/>
        <end position="125"/>
    </location>
</feature>
<sequence length="430" mass="44240">MAAALSLGGASALASRAPLSLCTSASASARHGRRRHTSARHGRRPSSSKALAVGDVSLAVGDVSVAASSSLVSLSATQALLGKVAFGSLLGTTGVYWGKAAFSNRKENTDDSSGSSTSSSKETTTSRPLEQYGVLAANASLFLLLTARWLESGHFPLSNIYESLMFLAWGVLATQMFVERKAAGESGRLLLGALATPTALLAVGGATLALPPELQKSAALVPALKSNWLMMHVTVMMMSYAALMVGSLLAAGFVGLDVYLELTKGADSSSSTAGAIAENESMDGGEAGSAAVAAVGMDGGEAGSAAVATVVSNAAALLPGRGDARLVELDSLSYRSLGLGFALLTVGIISGAVWANEAWGSYWSWDPKETWALICWLVYASYLHTRLVAGWRPRDAAAVGAFGFVVVWICYVGVNLFGVGLHSYGFLNGS</sequence>
<evidence type="ECO:0000313" key="10">
    <source>
        <dbReference type="Proteomes" id="UP000660262"/>
    </source>
</evidence>
<evidence type="ECO:0000256" key="2">
    <source>
        <dbReference type="ARBA" id="ARBA00022692"/>
    </source>
</evidence>
<dbReference type="OrthoDB" id="1640at2759"/>
<keyword evidence="10" id="KW-1185">Reference proteome</keyword>
<dbReference type="Pfam" id="PF01578">
    <property type="entry name" value="Cytochrom_C_asm"/>
    <property type="match status" value="1"/>
</dbReference>
<reference evidence="9" key="1">
    <citation type="submission" date="2020-10" db="EMBL/GenBank/DDBJ databases">
        <title>Unveiling of a novel bifunctional photoreceptor, Dualchrome1, isolated from a cosmopolitan green alga.</title>
        <authorList>
            <person name="Suzuki S."/>
            <person name="Kawachi M."/>
        </authorList>
    </citation>
    <scope>NUCLEOTIDE SEQUENCE</scope>
    <source>
        <strain evidence="9">NIES 2893</strain>
    </source>
</reference>
<evidence type="ECO:0000256" key="6">
    <source>
        <dbReference type="SAM" id="MobiDB-lite"/>
    </source>
</evidence>
<proteinExistence type="inferred from homology"/>
<feature type="transmembrane region" description="Helical" evidence="7">
    <location>
        <begin position="370"/>
        <end position="389"/>
    </location>
</feature>
<evidence type="ECO:0000256" key="4">
    <source>
        <dbReference type="ARBA" id="ARBA00022989"/>
    </source>
</evidence>
<dbReference type="GO" id="GO:0017004">
    <property type="term" value="P:cytochrome complex assembly"/>
    <property type="evidence" value="ECO:0007669"/>
    <property type="project" value="UniProtKB-KW"/>
</dbReference>
<dbReference type="InterPro" id="IPR017562">
    <property type="entry name" value="Cyt_c_biogenesis_CcsA"/>
</dbReference>
<dbReference type="GO" id="GO:0020037">
    <property type="term" value="F:heme binding"/>
    <property type="evidence" value="ECO:0007669"/>
    <property type="project" value="InterPro"/>
</dbReference>
<feature type="compositionally biased region" description="Basic residues" evidence="6">
    <location>
        <begin position="30"/>
        <end position="46"/>
    </location>
</feature>
<feature type="transmembrane region" description="Helical" evidence="7">
    <location>
        <begin position="230"/>
        <end position="254"/>
    </location>
</feature>
<evidence type="ECO:0000256" key="3">
    <source>
        <dbReference type="ARBA" id="ARBA00022748"/>
    </source>
</evidence>
<feature type="transmembrane region" description="Helical" evidence="7">
    <location>
        <begin position="190"/>
        <end position="210"/>
    </location>
</feature>
<protein>
    <recommendedName>
        <fullName evidence="8">Cytochrome c assembly protein domain-containing protein</fullName>
    </recommendedName>
</protein>